<dbReference type="InParanoid" id="A0A165D1F0"/>
<dbReference type="GO" id="GO:0005739">
    <property type="term" value="C:mitochondrion"/>
    <property type="evidence" value="ECO:0007669"/>
    <property type="project" value="UniProtKB-ARBA"/>
</dbReference>
<reference evidence="4 5" key="1">
    <citation type="journal article" date="2016" name="Mol. Biol. Evol.">
        <title>Comparative Genomics of Early-Diverging Mushroom-Forming Fungi Provides Insights into the Origins of Lignocellulose Decay Capabilities.</title>
        <authorList>
            <person name="Nagy L.G."/>
            <person name="Riley R."/>
            <person name="Tritt A."/>
            <person name="Adam C."/>
            <person name="Daum C."/>
            <person name="Floudas D."/>
            <person name="Sun H."/>
            <person name="Yadav J.S."/>
            <person name="Pangilinan J."/>
            <person name="Larsson K.H."/>
            <person name="Matsuura K."/>
            <person name="Barry K."/>
            <person name="Labutti K."/>
            <person name="Kuo R."/>
            <person name="Ohm R.A."/>
            <person name="Bhattacharya S.S."/>
            <person name="Shirouzu T."/>
            <person name="Yoshinaga Y."/>
            <person name="Martin F.M."/>
            <person name="Grigoriev I.V."/>
            <person name="Hibbett D.S."/>
        </authorList>
    </citation>
    <scope>NUCLEOTIDE SEQUENCE [LARGE SCALE GENOMIC DNA]</scope>
    <source>
        <strain evidence="4 5">93-53</strain>
    </source>
</reference>
<dbReference type="InterPro" id="IPR051624">
    <property type="entry name" value="RMD1/Sad1-interacting"/>
</dbReference>
<dbReference type="OrthoDB" id="3184186at2759"/>
<proteinExistence type="inferred from homology"/>
<keyword evidence="5" id="KW-1185">Reference proteome</keyword>
<dbReference type="PANTHER" id="PTHR16255:SF4">
    <property type="entry name" value="SPORULATION PROTEIN RMD8"/>
    <property type="match status" value="1"/>
</dbReference>
<dbReference type="Proteomes" id="UP000076871">
    <property type="component" value="Unassembled WGS sequence"/>
</dbReference>
<evidence type="ECO:0000313" key="5">
    <source>
        <dbReference type="Proteomes" id="UP000076871"/>
    </source>
</evidence>
<accession>A0A165D1F0</accession>
<dbReference type="Pfam" id="PF02582">
    <property type="entry name" value="DUF155"/>
    <property type="match status" value="1"/>
</dbReference>
<evidence type="ECO:0000256" key="1">
    <source>
        <dbReference type="ARBA" id="ARBA00008306"/>
    </source>
</evidence>
<dbReference type="GeneID" id="63819030"/>
<sequence>MPDETLASPSVQLEMHFPEEDRTDRKNKKKRSKDIANDVNAREGEYAETVFLYGVAVFYGLSEEQERGILEDVEHAGLMRRKFVKDDWEIEECHYIHGPNIAHPRIFDDFFSVPYALFFASLISDSATAFKTRRHLLKLSVAHALAQSTLLAYYETHAER</sequence>
<evidence type="ECO:0000259" key="3">
    <source>
        <dbReference type="Pfam" id="PF02582"/>
    </source>
</evidence>
<protein>
    <recommendedName>
        <fullName evidence="3">DUF155 domain-containing protein</fullName>
    </recommendedName>
</protein>
<organism evidence="4 5">
    <name type="scientific">Laetiporus sulphureus 93-53</name>
    <dbReference type="NCBI Taxonomy" id="1314785"/>
    <lineage>
        <taxon>Eukaryota</taxon>
        <taxon>Fungi</taxon>
        <taxon>Dikarya</taxon>
        <taxon>Basidiomycota</taxon>
        <taxon>Agaricomycotina</taxon>
        <taxon>Agaricomycetes</taxon>
        <taxon>Polyporales</taxon>
        <taxon>Laetiporus</taxon>
    </lineage>
</organism>
<dbReference type="PANTHER" id="PTHR16255">
    <property type="entry name" value="REQUIRED FOR MEIOTIC NUCLEAR DIVISION PROTEIN 1 HOMOLOG"/>
    <property type="match status" value="1"/>
</dbReference>
<evidence type="ECO:0000256" key="2">
    <source>
        <dbReference type="SAM" id="MobiDB-lite"/>
    </source>
</evidence>
<feature type="region of interest" description="Disordered" evidence="2">
    <location>
        <begin position="1"/>
        <end position="35"/>
    </location>
</feature>
<evidence type="ECO:0000313" key="4">
    <source>
        <dbReference type="EMBL" id="KZT03953.1"/>
    </source>
</evidence>
<gene>
    <name evidence="4" type="ORF">LAESUDRAFT_320505</name>
</gene>
<feature type="domain" description="DUF155" evidence="3">
    <location>
        <begin position="50"/>
        <end position="159"/>
    </location>
</feature>
<dbReference type="EMBL" id="KV427640">
    <property type="protein sequence ID" value="KZT03953.1"/>
    <property type="molecule type" value="Genomic_DNA"/>
</dbReference>
<dbReference type="RefSeq" id="XP_040761693.1">
    <property type="nucleotide sequence ID" value="XM_040901999.1"/>
</dbReference>
<dbReference type="AlphaFoldDB" id="A0A165D1F0"/>
<dbReference type="InterPro" id="IPR003734">
    <property type="entry name" value="DUF155"/>
</dbReference>
<comment type="similarity">
    <text evidence="1">Belongs to the RMD1/sif2 family.</text>
</comment>
<name>A0A165D1F0_9APHY</name>